<reference evidence="1 2" key="1">
    <citation type="submission" date="2018-06" db="EMBL/GenBank/DDBJ databases">
        <authorList>
            <consortium name="Pathogen Informatics"/>
            <person name="Doyle S."/>
        </authorList>
    </citation>
    <scope>NUCLEOTIDE SEQUENCE [LARGE SCALE GENOMIC DNA]</scope>
    <source>
        <strain evidence="1 2">NCTC12872</strain>
    </source>
</reference>
<gene>
    <name evidence="1" type="ORF">NCTC12872_01721</name>
</gene>
<sequence length="46" mass="5421">MIAHFLLQEMMNAQDNKKVIQRMRLLGVRFDIKVVTLTQSLPCLYL</sequence>
<organism evidence="1 2">
    <name type="scientific">Phocoenobacter uteri</name>
    <dbReference type="NCBI Taxonomy" id="146806"/>
    <lineage>
        <taxon>Bacteria</taxon>
        <taxon>Pseudomonadati</taxon>
        <taxon>Pseudomonadota</taxon>
        <taxon>Gammaproteobacteria</taxon>
        <taxon>Pasteurellales</taxon>
        <taxon>Pasteurellaceae</taxon>
        <taxon>Phocoenobacter</taxon>
    </lineage>
</organism>
<dbReference type="EMBL" id="UGTA01000001">
    <property type="protein sequence ID" value="SUB59677.1"/>
    <property type="molecule type" value="Genomic_DNA"/>
</dbReference>
<dbReference type="Proteomes" id="UP000255417">
    <property type="component" value="Unassembled WGS sequence"/>
</dbReference>
<evidence type="ECO:0000313" key="1">
    <source>
        <dbReference type="EMBL" id="SUB59677.1"/>
    </source>
</evidence>
<keyword evidence="2" id="KW-1185">Reference proteome</keyword>
<accession>A0A379CDC9</accession>
<name>A0A379CDC9_9PAST</name>
<proteinExistence type="predicted"/>
<evidence type="ECO:0000313" key="2">
    <source>
        <dbReference type="Proteomes" id="UP000255417"/>
    </source>
</evidence>
<dbReference type="RefSeq" id="WP_172460394.1">
    <property type="nucleotide sequence ID" value="NZ_LWIF01000001.1"/>
</dbReference>
<dbReference type="AlphaFoldDB" id="A0A379CDC9"/>
<protein>
    <submittedName>
        <fullName evidence="1">Uncharacterized protein</fullName>
    </submittedName>
</protein>